<reference evidence="10 11" key="1">
    <citation type="journal article" date="2014" name="BMC Genomics">
        <title>Comparison of environmental and isolate Sulfobacillus genomes reveals diverse carbon, sulfur, nitrogen, and hydrogen metabolisms.</title>
        <authorList>
            <person name="Justice N.B."/>
            <person name="Norman A."/>
            <person name="Brown C.T."/>
            <person name="Singh A."/>
            <person name="Thomas B.C."/>
            <person name="Banfield J.F."/>
        </authorList>
    </citation>
    <scope>NUCLEOTIDE SEQUENCE [LARGE SCALE GENOMIC DNA]</scope>
    <source>
        <strain evidence="10">AMDSBA3</strain>
    </source>
</reference>
<evidence type="ECO:0000256" key="9">
    <source>
        <dbReference type="PIRSR" id="PIRSR618319-50"/>
    </source>
</evidence>
<evidence type="ECO:0000256" key="7">
    <source>
        <dbReference type="ARBA" id="ARBA00044507"/>
    </source>
</evidence>
<evidence type="ECO:0000256" key="4">
    <source>
        <dbReference type="ARBA" id="ARBA00022898"/>
    </source>
</evidence>
<protein>
    <recommendedName>
        <fullName evidence="8">L-seryl-tRNA(Sec) selenium transferase</fullName>
        <ecNumber evidence="8">2.9.1.1</ecNumber>
    </recommendedName>
    <alternativeName>
        <fullName evidence="8">Selenocysteine synthase</fullName>
        <shortName evidence="8">Sec synthase</shortName>
    </alternativeName>
    <alternativeName>
        <fullName evidence="8">Selenocysteinyl-tRNA(Sec) synthase</fullName>
    </alternativeName>
</protein>
<evidence type="ECO:0000256" key="8">
    <source>
        <dbReference type="HAMAP-Rule" id="MF_00423"/>
    </source>
</evidence>
<evidence type="ECO:0000256" key="2">
    <source>
        <dbReference type="ARBA" id="ARBA00022490"/>
    </source>
</evidence>
<proteinExistence type="inferred from homology"/>
<dbReference type="NCBIfam" id="TIGR00474">
    <property type="entry name" value="selA"/>
    <property type="match status" value="1"/>
</dbReference>
<name>A0A2T2WJ41_9FIRM</name>
<evidence type="ECO:0000256" key="1">
    <source>
        <dbReference type="ARBA" id="ARBA00001933"/>
    </source>
</evidence>
<comment type="pathway">
    <text evidence="8">Aminoacyl-tRNA biosynthesis; selenocysteinyl-tRNA(Sec) biosynthesis; selenocysteinyl-tRNA(Sec) from L-seryl-tRNA(Sec) (bacterial route): step 1/1.</text>
</comment>
<feature type="modified residue" description="N6-(pyridoxal phosphate)lysine" evidence="8 9">
    <location>
        <position position="288"/>
    </location>
</feature>
<keyword evidence="6 8" id="KW-0711">Selenium</keyword>
<comment type="similarity">
    <text evidence="7 8">Belongs to the SelA family.</text>
</comment>
<dbReference type="GO" id="GO:0004125">
    <property type="term" value="F:L-seryl-tRNA(Sec) selenium transferase activity"/>
    <property type="evidence" value="ECO:0007669"/>
    <property type="project" value="UniProtKB-UniRule"/>
</dbReference>
<dbReference type="HAMAP" id="MF_00423">
    <property type="entry name" value="SelA"/>
    <property type="match status" value="1"/>
</dbReference>
<comment type="caution">
    <text evidence="10">The sequence shown here is derived from an EMBL/GenBank/DDBJ whole genome shotgun (WGS) entry which is preliminary data.</text>
</comment>
<comment type="cofactor">
    <cofactor evidence="1 8 9">
        <name>pyridoxal 5'-phosphate</name>
        <dbReference type="ChEBI" id="CHEBI:597326"/>
    </cofactor>
</comment>
<keyword evidence="3 8" id="KW-0808">Transferase</keyword>
<sequence length="460" mass="50486">MSARSDLAHIPAVQTVMRALSEDCLVPTVWLKTGVRDVLAEVRQSVKAGAAMPSWEEILLRCKARAEELTRPHLRPVINATGIMVHTNLGRSPLPEAMMEHLAAVATGYSTLEYRLDEGVRGSRHEHVQDLLADLVGAPAAMVVNNNAAAVLIALTTMASGREVIVSRGELVEIGGSFRIPEVMALSGARLVEVGATNKTHLYDYERAITAETALLLKVHQSNFRQLGFVDSVSRHDLVVLGRRHKIPVMEDLGSGVLLPITIDSYSEPCVQEVVGAGVDITTFSGDKLLGGPQAGLVVGKKEWIDRMKKNPLARAVRVDKMTLAVLELVLRWYREDRGRDLPLWRMIYMPLESIFSRAQSFADALRNLCPDVVVEVEADWSEVGGGSMPGARLQTYVVSVELPPSMLQWAEQALRSAPVAVIVRVNRGRLLLDLRTVFEHQEIPLAQTLADVLMRVSNG</sequence>
<dbReference type="InterPro" id="IPR004534">
    <property type="entry name" value="SelA_trans"/>
</dbReference>
<dbReference type="InterPro" id="IPR015424">
    <property type="entry name" value="PyrdxlP-dep_Trfase"/>
</dbReference>
<dbReference type="Pfam" id="PF03841">
    <property type="entry name" value="SelA"/>
    <property type="match status" value="1"/>
</dbReference>
<dbReference type="GO" id="GO:0001717">
    <property type="term" value="P:conversion of seryl-tRNAsec to selenocys-tRNAsec"/>
    <property type="evidence" value="ECO:0007669"/>
    <property type="project" value="UniProtKB-UniRule"/>
</dbReference>
<keyword evidence="2 8" id="KW-0963">Cytoplasm</keyword>
<gene>
    <name evidence="8" type="primary">selA</name>
    <name evidence="10" type="ORF">C7B45_07740</name>
</gene>
<dbReference type="EC" id="2.9.1.1" evidence="8"/>
<keyword evidence="4 8" id="KW-0663">Pyridoxal phosphate</keyword>
<evidence type="ECO:0000256" key="6">
    <source>
        <dbReference type="ARBA" id="ARBA00023266"/>
    </source>
</evidence>
<dbReference type="InterPro" id="IPR018319">
    <property type="entry name" value="SelA-like"/>
</dbReference>
<comment type="subcellular location">
    <subcellularLocation>
        <location evidence="8">Cytoplasm</location>
    </subcellularLocation>
</comment>
<dbReference type="AlphaFoldDB" id="A0A2T2WJ41"/>
<keyword evidence="5 8" id="KW-0648">Protein biosynthesis</keyword>
<comment type="catalytic activity">
    <reaction evidence="8">
        <text>L-seryl-tRNA(Sec) + selenophosphate + H(+) = L-selenocysteinyl-tRNA(Sec) + phosphate</text>
        <dbReference type="Rhea" id="RHEA:22728"/>
        <dbReference type="Rhea" id="RHEA-COMP:9742"/>
        <dbReference type="Rhea" id="RHEA-COMP:9743"/>
        <dbReference type="ChEBI" id="CHEBI:15378"/>
        <dbReference type="ChEBI" id="CHEBI:16144"/>
        <dbReference type="ChEBI" id="CHEBI:43474"/>
        <dbReference type="ChEBI" id="CHEBI:78533"/>
        <dbReference type="ChEBI" id="CHEBI:78573"/>
        <dbReference type="EC" id="2.9.1.1"/>
    </reaction>
</comment>
<evidence type="ECO:0000313" key="10">
    <source>
        <dbReference type="EMBL" id="PSR22253.1"/>
    </source>
</evidence>
<accession>A0A2T2WJ41</accession>
<dbReference type="GO" id="GO:0005737">
    <property type="term" value="C:cytoplasm"/>
    <property type="evidence" value="ECO:0007669"/>
    <property type="project" value="UniProtKB-SubCell"/>
</dbReference>
<dbReference type="Gene3D" id="3.90.1150.180">
    <property type="match status" value="1"/>
</dbReference>
<comment type="function">
    <text evidence="8">Converts seryl-tRNA(Sec) to selenocysteinyl-tRNA(Sec) required for selenoprotein biosynthesis.</text>
</comment>
<dbReference type="Gene3D" id="3.40.640.10">
    <property type="entry name" value="Type I PLP-dependent aspartate aminotransferase-like (Major domain)"/>
    <property type="match status" value="1"/>
</dbReference>
<dbReference type="Proteomes" id="UP000241848">
    <property type="component" value="Unassembled WGS sequence"/>
</dbReference>
<evidence type="ECO:0000256" key="5">
    <source>
        <dbReference type="ARBA" id="ARBA00022917"/>
    </source>
</evidence>
<dbReference type="EMBL" id="PXYV01000020">
    <property type="protein sequence ID" value="PSR22253.1"/>
    <property type="molecule type" value="Genomic_DNA"/>
</dbReference>
<dbReference type="InterPro" id="IPR015421">
    <property type="entry name" value="PyrdxlP-dep_Trfase_major"/>
</dbReference>
<evidence type="ECO:0000256" key="3">
    <source>
        <dbReference type="ARBA" id="ARBA00022679"/>
    </source>
</evidence>
<organism evidence="10 11">
    <name type="scientific">Sulfobacillus acidophilus</name>
    <dbReference type="NCBI Taxonomy" id="53633"/>
    <lineage>
        <taxon>Bacteria</taxon>
        <taxon>Bacillati</taxon>
        <taxon>Bacillota</taxon>
        <taxon>Clostridia</taxon>
        <taxon>Eubacteriales</taxon>
        <taxon>Clostridiales Family XVII. Incertae Sedis</taxon>
        <taxon>Sulfobacillus</taxon>
    </lineage>
</organism>
<dbReference type="PANTHER" id="PTHR32328">
    <property type="entry name" value="L-SERYL-TRNA(SEC) SELENIUM TRANSFERASE"/>
    <property type="match status" value="1"/>
</dbReference>
<dbReference type="PANTHER" id="PTHR32328:SF0">
    <property type="entry name" value="L-SERYL-TRNA(SEC) SELENIUM TRANSFERASE"/>
    <property type="match status" value="1"/>
</dbReference>
<dbReference type="UniPathway" id="UPA00906">
    <property type="reaction ID" value="UER00896"/>
</dbReference>
<evidence type="ECO:0000313" key="11">
    <source>
        <dbReference type="Proteomes" id="UP000241848"/>
    </source>
</evidence>
<dbReference type="SUPFAM" id="SSF53383">
    <property type="entry name" value="PLP-dependent transferases"/>
    <property type="match status" value="1"/>
</dbReference>
<dbReference type="GO" id="GO:0001514">
    <property type="term" value="P:selenocysteine incorporation"/>
    <property type="evidence" value="ECO:0007669"/>
    <property type="project" value="UniProtKB-UniRule"/>
</dbReference>